<comment type="caution">
    <text evidence="1">The sequence shown here is derived from an EMBL/GenBank/DDBJ whole genome shotgun (WGS) entry which is preliminary data.</text>
</comment>
<gene>
    <name evidence="1" type="ORF">HID58_025072</name>
</gene>
<feature type="non-terminal residue" evidence="1">
    <location>
        <position position="98"/>
    </location>
</feature>
<organism evidence="1 2">
    <name type="scientific">Brassica napus</name>
    <name type="common">Rape</name>
    <dbReference type="NCBI Taxonomy" id="3708"/>
    <lineage>
        <taxon>Eukaryota</taxon>
        <taxon>Viridiplantae</taxon>
        <taxon>Streptophyta</taxon>
        <taxon>Embryophyta</taxon>
        <taxon>Tracheophyta</taxon>
        <taxon>Spermatophyta</taxon>
        <taxon>Magnoliopsida</taxon>
        <taxon>eudicotyledons</taxon>
        <taxon>Gunneridae</taxon>
        <taxon>Pentapetalae</taxon>
        <taxon>rosids</taxon>
        <taxon>malvids</taxon>
        <taxon>Brassicales</taxon>
        <taxon>Brassicaceae</taxon>
        <taxon>Brassiceae</taxon>
        <taxon>Brassica</taxon>
    </lineage>
</organism>
<dbReference type="Proteomes" id="UP000824890">
    <property type="component" value="Unassembled WGS sequence"/>
</dbReference>
<keyword evidence="2" id="KW-1185">Reference proteome</keyword>
<accession>A0ABQ8CK03</accession>
<sequence>VVNLPQMETYKLPWKISWSQKSSWSWRMEISLKTWIRASHNADSKHLRPLICAKEDGGFHKRVKRKHDPVKIVVPCIVVEVEFPIPPDRCMQLSPYIG</sequence>
<evidence type="ECO:0000313" key="2">
    <source>
        <dbReference type="Proteomes" id="UP000824890"/>
    </source>
</evidence>
<dbReference type="EMBL" id="JAGKQM010000007">
    <property type="protein sequence ID" value="KAH0917412.1"/>
    <property type="molecule type" value="Genomic_DNA"/>
</dbReference>
<proteinExistence type="predicted"/>
<protein>
    <submittedName>
        <fullName evidence="1">Uncharacterized protein</fullName>
    </submittedName>
</protein>
<reference evidence="1 2" key="1">
    <citation type="submission" date="2021-05" db="EMBL/GenBank/DDBJ databases">
        <title>Genome Assembly of Synthetic Allotetraploid Brassica napus Reveals Homoeologous Exchanges between Subgenomes.</title>
        <authorList>
            <person name="Davis J.T."/>
        </authorList>
    </citation>
    <scope>NUCLEOTIDE SEQUENCE [LARGE SCALE GENOMIC DNA]</scope>
    <source>
        <strain evidence="2">cv. Da-Ae</strain>
        <tissue evidence="1">Seedling</tissue>
    </source>
</reference>
<feature type="non-terminal residue" evidence="1">
    <location>
        <position position="1"/>
    </location>
</feature>
<name>A0ABQ8CK03_BRANA</name>
<evidence type="ECO:0000313" key="1">
    <source>
        <dbReference type="EMBL" id="KAH0917412.1"/>
    </source>
</evidence>